<dbReference type="PANTHER" id="PTHR43201:SF32">
    <property type="entry name" value="2-SUCCINYLBENZOATE--COA LIGASE, CHLOROPLASTIC_PEROXISOMAL"/>
    <property type="match status" value="1"/>
</dbReference>
<feature type="domain" description="AMP-dependent synthetase/ligase" evidence="1">
    <location>
        <begin position="35"/>
        <end position="184"/>
    </location>
</feature>
<dbReference type="Pfam" id="PF00501">
    <property type="entry name" value="AMP-binding"/>
    <property type="match status" value="1"/>
</dbReference>
<comment type="caution">
    <text evidence="2">The sequence shown here is derived from an EMBL/GenBank/DDBJ whole genome shotgun (WGS) entry which is preliminary data.</text>
</comment>
<evidence type="ECO:0000313" key="3">
    <source>
        <dbReference type="Proteomes" id="UP000634206"/>
    </source>
</evidence>
<organism evidence="2 3">
    <name type="scientific">Oceaniferula flava</name>
    <dbReference type="NCBI Taxonomy" id="2800421"/>
    <lineage>
        <taxon>Bacteria</taxon>
        <taxon>Pseudomonadati</taxon>
        <taxon>Verrucomicrobiota</taxon>
        <taxon>Verrucomicrobiia</taxon>
        <taxon>Verrucomicrobiales</taxon>
        <taxon>Verrucomicrobiaceae</taxon>
        <taxon>Oceaniferula</taxon>
    </lineage>
</organism>
<dbReference type="PANTHER" id="PTHR43201">
    <property type="entry name" value="ACYL-COA SYNTHETASE"/>
    <property type="match status" value="1"/>
</dbReference>
<dbReference type="RefSeq" id="WP_309487995.1">
    <property type="nucleotide sequence ID" value="NZ_JAENIG010000001.1"/>
</dbReference>
<keyword evidence="3" id="KW-1185">Reference proteome</keyword>
<dbReference type="GO" id="GO:0006631">
    <property type="term" value="P:fatty acid metabolic process"/>
    <property type="evidence" value="ECO:0007669"/>
    <property type="project" value="TreeGrafter"/>
</dbReference>
<evidence type="ECO:0000313" key="2">
    <source>
        <dbReference type="EMBL" id="MBK1853396.1"/>
    </source>
</evidence>
<accession>A0AAE2S953</accession>
<dbReference type="Gene3D" id="3.40.50.12780">
    <property type="entry name" value="N-terminal domain of ligase-like"/>
    <property type="match status" value="1"/>
</dbReference>
<dbReference type="SUPFAM" id="SSF56801">
    <property type="entry name" value="Acetyl-CoA synthetase-like"/>
    <property type="match status" value="1"/>
</dbReference>
<dbReference type="EMBL" id="JAENIG010000001">
    <property type="protein sequence ID" value="MBK1853396.1"/>
    <property type="molecule type" value="Genomic_DNA"/>
</dbReference>
<proteinExistence type="predicted"/>
<name>A0AAE2S953_9BACT</name>
<sequence length="367" mass="39847">MIPNPRDSVAVAEAEIIQPWLEQQAGLQGHLLFRTSGSTGKGKWVALSRSALLASARAVNEFLQVTPNDRWLLTLPLFHVGGFGIAARSYLAGCPMLQGESSWDAERCYDRLCEESITLTSLVPAQLGDLVGLGRSAPPSLRAVLIGGGRTDDSIYQQAVELGWPVHETYGMTETASQVATAPTGGRQLQILPHWQVGTDEHHLLKFQGDALFSAYVGCDQGRCFIDDPKQDGWFISSDRGEVASGILTVMGRADRCVKVLGELVDLSEVESTLKRVADEAGLSQRELIVTAVQPPKAGEYRDQRRGTLLVLCTDQDDGLASLLEKYNAVCPALQRIKGIAVLGEIPRTAIGKIDYPLIQQLLQSDQ</sequence>
<reference evidence="2" key="1">
    <citation type="submission" date="2021-01" db="EMBL/GenBank/DDBJ databases">
        <title>Modified the classification status of verrucomicrobia.</title>
        <authorList>
            <person name="Feng X."/>
        </authorList>
    </citation>
    <scope>NUCLEOTIDE SEQUENCE</scope>
    <source>
        <strain evidence="2">5K15</strain>
    </source>
</reference>
<gene>
    <name evidence="2" type="ORF">JIN83_00340</name>
</gene>
<evidence type="ECO:0000259" key="1">
    <source>
        <dbReference type="Pfam" id="PF00501"/>
    </source>
</evidence>
<dbReference type="AlphaFoldDB" id="A0AAE2S953"/>
<dbReference type="InterPro" id="IPR000873">
    <property type="entry name" value="AMP-dep_synth/lig_dom"/>
</dbReference>
<protein>
    <submittedName>
        <fullName evidence="2">AMP-binding protein</fullName>
    </submittedName>
</protein>
<dbReference type="Gene3D" id="3.30.300.30">
    <property type="match status" value="1"/>
</dbReference>
<dbReference type="GO" id="GO:0031956">
    <property type="term" value="F:medium-chain fatty acid-CoA ligase activity"/>
    <property type="evidence" value="ECO:0007669"/>
    <property type="project" value="TreeGrafter"/>
</dbReference>
<dbReference type="InterPro" id="IPR042099">
    <property type="entry name" value="ANL_N_sf"/>
</dbReference>
<dbReference type="Proteomes" id="UP000634206">
    <property type="component" value="Unassembled WGS sequence"/>
</dbReference>
<dbReference type="InterPro" id="IPR045851">
    <property type="entry name" value="AMP-bd_C_sf"/>
</dbReference>